<keyword evidence="2" id="KW-1185">Reference proteome</keyword>
<organism evidence="1 2">
    <name type="scientific">Sphaerisporangium flaviroseum</name>
    <dbReference type="NCBI Taxonomy" id="509199"/>
    <lineage>
        <taxon>Bacteria</taxon>
        <taxon>Bacillati</taxon>
        <taxon>Actinomycetota</taxon>
        <taxon>Actinomycetes</taxon>
        <taxon>Streptosporangiales</taxon>
        <taxon>Streptosporangiaceae</taxon>
        <taxon>Sphaerisporangium</taxon>
    </lineage>
</organism>
<reference evidence="2" key="1">
    <citation type="journal article" date="2019" name="Int. J. Syst. Evol. Microbiol.">
        <title>The Global Catalogue of Microorganisms (GCM) 10K type strain sequencing project: providing services to taxonomists for standard genome sequencing and annotation.</title>
        <authorList>
            <consortium name="The Broad Institute Genomics Platform"/>
            <consortium name="The Broad Institute Genome Sequencing Center for Infectious Disease"/>
            <person name="Wu L."/>
            <person name="Ma J."/>
        </authorList>
    </citation>
    <scope>NUCLEOTIDE SEQUENCE [LARGE SCALE GENOMIC DNA]</scope>
    <source>
        <strain evidence="2">JCM 16908</strain>
    </source>
</reference>
<evidence type="ECO:0000313" key="2">
    <source>
        <dbReference type="Proteomes" id="UP001500888"/>
    </source>
</evidence>
<dbReference type="Proteomes" id="UP001500888">
    <property type="component" value="Unassembled WGS sequence"/>
</dbReference>
<name>A0ABP7J1P6_9ACTN</name>
<proteinExistence type="predicted"/>
<comment type="caution">
    <text evidence="1">The sequence shown here is derived from an EMBL/GenBank/DDBJ whole genome shotgun (WGS) entry which is preliminary data.</text>
</comment>
<dbReference type="EMBL" id="BAAAZR010000031">
    <property type="protein sequence ID" value="GAA3832529.1"/>
    <property type="molecule type" value="Genomic_DNA"/>
</dbReference>
<accession>A0ABP7J1P6</accession>
<evidence type="ECO:0000313" key="1">
    <source>
        <dbReference type="EMBL" id="GAA3832529.1"/>
    </source>
</evidence>
<protein>
    <submittedName>
        <fullName evidence="1">Uncharacterized protein</fullName>
    </submittedName>
</protein>
<sequence length="86" mass="9162">MELAHAFLLLKDMDGNQCHRSLRLRELSTCHTLGGLVSGDPRHEVVGAAVAPVTLVLKEGKSWPTAILCGATAFVGTATFMNEVIS</sequence>
<gene>
    <name evidence="1" type="ORF">GCM10022226_62200</name>
</gene>